<protein>
    <submittedName>
        <fullName evidence="1">Uncharacterized protein</fullName>
    </submittedName>
</protein>
<dbReference type="EMBL" id="CYZA01000011">
    <property type="protein sequence ID" value="CUO15108.1"/>
    <property type="molecule type" value="Genomic_DNA"/>
</dbReference>
<evidence type="ECO:0000313" key="1">
    <source>
        <dbReference type="EMBL" id="CUO15108.1"/>
    </source>
</evidence>
<sequence>MIAVYKGNKYKFILNKRRKGIITRCVQKTDGSFFKENDIYYKPVDEKDLSDIYAVEFYVFFDTGFKDVSTWWKITEADLLDNKVKLRFAEGILPGWDIEERNVCTKEVHFNEISCTKVKFVFEQIGGKEENVIKEETKSWNETLKDIKEYGAL</sequence>
<accession>A0A174CTF3</accession>
<gene>
    <name evidence="1" type="ORF">ERS852395_02198</name>
</gene>
<name>A0A174CTF3_9FIRM</name>
<dbReference type="RefSeq" id="WP_055053651.1">
    <property type="nucleotide sequence ID" value="NZ_CYZA01000011.1"/>
</dbReference>
<dbReference type="Proteomes" id="UP000095447">
    <property type="component" value="Unassembled WGS sequence"/>
</dbReference>
<proteinExistence type="predicted"/>
<reference evidence="1 2" key="1">
    <citation type="submission" date="2015-09" db="EMBL/GenBank/DDBJ databases">
        <authorList>
            <consortium name="Pathogen Informatics"/>
        </authorList>
    </citation>
    <scope>NUCLEOTIDE SEQUENCE [LARGE SCALE GENOMIC DNA]</scope>
    <source>
        <strain evidence="1 2">2789STDY5608838</strain>
    </source>
</reference>
<organism evidence="1 2">
    <name type="scientific">Blautia obeum</name>
    <dbReference type="NCBI Taxonomy" id="40520"/>
    <lineage>
        <taxon>Bacteria</taxon>
        <taxon>Bacillati</taxon>
        <taxon>Bacillota</taxon>
        <taxon>Clostridia</taxon>
        <taxon>Lachnospirales</taxon>
        <taxon>Lachnospiraceae</taxon>
        <taxon>Blautia</taxon>
    </lineage>
</organism>
<dbReference type="AlphaFoldDB" id="A0A174CTF3"/>
<evidence type="ECO:0000313" key="2">
    <source>
        <dbReference type="Proteomes" id="UP000095447"/>
    </source>
</evidence>